<sequence>MADNISFSERVRLGVQKALIKLAHETAEKNGTLVVKINGEIKEVAAKELLSTLPKE</sequence>
<proteinExistence type="predicted"/>
<protein>
    <recommendedName>
        <fullName evidence="3">Antitoxin</fullName>
    </recommendedName>
</protein>
<reference evidence="1 2" key="1">
    <citation type="submission" date="2024-04" db="EMBL/GenBank/DDBJ databases">
        <title>WGS of bacteria from Torrens River.</title>
        <authorList>
            <person name="Wyrsch E.R."/>
            <person name="Drigo B."/>
        </authorList>
    </citation>
    <scope>NUCLEOTIDE SEQUENCE [LARGE SCALE GENOMIC DNA]</scope>
    <source>
        <strain evidence="1 2">TWI391</strain>
    </source>
</reference>
<evidence type="ECO:0000313" key="1">
    <source>
        <dbReference type="EMBL" id="MEN5380799.1"/>
    </source>
</evidence>
<gene>
    <name evidence="1" type="ORF">ABE541_26290</name>
</gene>
<evidence type="ECO:0000313" key="2">
    <source>
        <dbReference type="Proteomes" id="UP001409291"/>
    </source>
</evidence>
<dbReference type="RefSeq" id="WP_346583749.1">
    <property type="nucleotide sequence ID" value="NZ_JBDJLH010000003.1"/>
</dbReference>
<dbReference type="EMBL" id="JBDJNQ010000031">
    <property type="protein sequence ID" value="MEN5380799.1"/>
    <property type="molecule type" value="Genomic_DNA"/>
</dbReference>
<organism evidence="1 2">
    <name type="scientific">Sphingobacterium kitahiroshimense</name>
    <dbReference type="NCBI Taxonomy" id="470446"/>
    <lineage>
        <taxon>Bacteria</taxon>
        <taxon>Pseudomonadati</taxon>
        <taxon>Bacteroidota</taxon>
        <taxon>Sphingobacteriia</taxon>
        <taxon>Sphingobacteriales</taxon>
        <taxon>Sphingobacteriaceae</taxon>
        <taxon>Sphingobacterium</taxon>
    </lineage>
</organism>
<evidence type="ECO:0008006" key="3">
    <source>
        <dbReference type="Google" id="ProtNLM"/>
    </source>
</evidence>
<name>A0ABV0C4Y3_9SPHI</name>
<keyword evidence="2" id="KW-1185">Reference proteome</keyword>
<dbReference type="Proteomes" id="UP001409291">
    <property type="component" value="Unassembled WGS sequence"/>
</dbReference>
<comment type="caution">
    <text evidence="1">The sequence shown here is derived from an EMBL/GenBank/DDBJ whole genome shotgun (WGS) entry which is preliminary data.</text>
</comment>
<accession>A0ABV0C4Y3</accession>